<gene>
    <name evidence="2" type="ORF">D2V04_06085</name>
</gene>
<organism evidence="2 3">
    <name type="scientific">Pelagerythrobacter aerophilus</name>
    <dbReference type="NCBI Taxonomy" id="2306995"/>
    <lineage>
        <taxon>Bacteria</taxon>
        <taxon>Pseudomonadati</taxon>
        <taxon>Pseudomonadota</taxon>
        <taxon>Alphaproteobacteria</taxon>
        <taxon>Sphingomonadales</taxon>
        <taxon>Erythrobacteraceae</taxon>
        <taxon>Pelagerythrobacter</taxon>
    </lineage>
</organism>
<keyword evidence="3" id="KW-1185">Reference proteome</keyword>
<name>A0A418NJK2_9SPHN</name>
<sequence length="149" mass="17048">MTLIARTDEWLGLKLFHPPIIRFCQWTGYTQHRLHRDMWFAAGLYITWRSVQDGDHWLWTVMLLAGCLILGLRAALLPATWPESGTRWFRVAMWCVLALELPAAVLAGKWLNLADTVWLLTAEYAATITTIPPREKKARTSARRATVSS</sequence>
<feature type="transmembrane region" description="Helical" evidence="1">
    <location>
        <begin position="88"/>
        <end position="111"/>
    </location>
</feature>
<evidence type="ECO:0000313" key="2">
    <source>
        <dbReference type="EMBL" id="RIV79537.1"/>
    </source>
</evidence>
<dbReference type="OrthoDB" id="7427024at2"/>
<dbReference type="AlphaFoldDB" id="A0A418NJK2"/>
<dbReference type="EMBL" id="QXFK01000014">
    <property type="protein sequence ID" value="RIV79537.1"/>
    <property type="molecule type" value="Genomic_DNA"/>
</dbReference>
<dbReference type="RefSeq" id="WP_119512369.1">
    <property type="nucleotide sequence ID" value="NZ_QXFK01000014.1"/>
</dbReference>
<accession>A0A418NJK2</accession>
<reference evidence="2 3" key="1">
    <citation type="submission" date="2018-08" db="EMBL/GenBank/DDBJ databases">
        <title>Altererythrobacter sp.Ery1 and Ery12, the genome sequencing of novel strains in genus Alterythrobacter.</title>
        <authorList>
            <person name="Cheng H."/>
            <person name="Wu Y.-H."/>
            <person name="Fang C."/>
            <person name="Xu X.-W."/>
        </authorList>
    </citation>
    <scope>NUCLEOTIDE SEQUENCE [LARGE SCALE GENOMIC DNA]</scope>
    <source>
        <strain evidence="2 3">Ery1</strain>
    </source>
</reference>
<dbReference type="Proteomes" id="UP000285092">
    <property type="component" value="Unassembled WGS sequence"/>
</dbReference>
<keyword evidence="1" id="KW-0812">Transmembrane</keyword>
<comment type="caution">
    <text evidence="2">The sequence shown here is derived from an EMBL/GenBank/DDBJ whole genome shotgun (WGS) entry which is preliminary data.</text>
</comment>
<feature type="transmembrane region" description="Helical" evidence="1">
    <location>
        <begin position="57"/>
        <end position="76"/>
    </location>
</feature>
<evidence type="ECO:0000256" key="1">
    <source>
        <dbReference type="SAM" id="Phobius"/>
    </source>
</evidence>
<evidence type="ECO:0000313" key="3">
    <source>
        <dbReference type="Proteomes" id="UP000285092"/>
    </source>
</evidence>
<proteinExistence type="predicted"/>
<keyword evidence="1" id="KW-1133">Transmembrane helix</keyword>
<protein>
    <submittedName>
        <fullName evidence="2">Uncharacterized protein</fullName>
    </submittedName>
</protein>
<keyword evidence="1" id="KW-0472">Membrane</keyword>